<feature type="transmembrane region" description="Helical" evidence="2">
    <location>
        <begin position="171"/>
        <end position="190"/>
    </location>
</feature>
<feature type="transmembrane region" description="Helical" evidence="2">
    <location>
        <begin position="229"/>
        <end position="247"/>
    </location>
</feature>
<keyword evidence="5" id="KW-1185">Reference proteome</keyword>
<dbReference type="CDD" id="cd06186">
    <property type="entry name" value="NOX_Duox_like_FAD_NADP"/>
    <property type="match status" value="1"/>
</dbReference>
<evidence type="ECO:0000259" key="3">
    <source>
        <dbReference type="PROSITE" id="PS51384"/>
    </source>
</evidence>
<evidence type="ECO:0000313" key="5">
    <source>
        <dbReference type="Proteomes" id="UP000000759"/>
    </source>
</evidence>
<dbReference type="GO" id="GO:0005886">
    <property type="term" value="C:plasma membrane"/>
    <property type="evidence" value="ECO:0007669"/>
    <property type="project" value="TreeGrafter"/>
</dbReference>
<keyword evidence="2" id="KW-1133">Transmembrane helix</keyword>
<dbReference type="InterPro" id="IPR017927">
    <property type="entry name" value="FAD-bd_FR_type"/>
</dbReference>
<dbReference type="STRING" id="556484.B7G984"/>
<proteinExistence type="predicted"/>
<feature type="domain" description="FAD-binding FR-type" evidence="3">
    <location>
        <begin position="252"/>
        <end position="369"/>
    </location>
</feature>
<feature type="transmembrane region" description="Helical" evidence="2">
    <location>
        <begin position="536"/>
        <end position="559"/>
    </location>
</feature>
<dbReference type="SUPFAM" id="SSF52343">
    <property type="entry name" value="Ferredoxin reductase-like, C-terminal NADP-linked domain"/>
    <property type="match status" value="1"/>
</dbReference>
<protein>
    <submittedName>
        <fullName evidence="4">Ferric reductase</fullName>
    </submittedName>
</protein>
<gene>
    <name evidence="4" type="primary">FRE5</name>
    <name evidence="4" type="ORF">PHATRDRAFT_54982</name>
</gene>
<dbReference type="InterPro" id="IPR013121">
    <property type="entry name" value="Fe_red_NAD-bd_6"/>
</dbReference>
<reference evidence="4 5" key="1">
    <citation type="journal article" date="2008" name="Nature">
        <title>The Phaeodactylum genome reveals the evolutionary history of diatom genomes.</title>
        <authorList>
            <person name="Bowler C."/>
            <person name="Allen A.E."/>
            <person name="Badger J.H."/>
            <person name="Grimwood J."/>
            <person name="Jabbari K."/>
            <person name="Kuo A."/>
            <person name="Maheswari U."/>
            <person name="Martens C."/>
            <person name="Maumus F."/>
            <person name="Otillar R.P."/>
            <person name="Rayko E."/>
            <person name="Salamov A."/>
            <person name="Vandepoele K."/>
            <person name="Beszteri B."/>
            <person name="Gruber A."/>
            <person name="Heijde M."/>
            <person name="Katinka M."/>
            <person name="Mock T."/>
            <person name="Valentin K."/>
            <person name="Verret F."/>
            <person name="Berges J.A."/>
            <person name="Brownlee C."/>
            <person name="Cadoret J.P."/>
            <person name="Chiovitti A."/>
            <person name="Choi C.J."/>
            <person name="Coesel S."/>
            <person name="De Martino A."/>
            <person name="Detter J.C."/>
            <person name="Durkin C."/>
            <person name="Falciatore A."/>
            <person name="Fournet J."/>
            <person name="Haruta M."/>
            <person name="Huysman M.J."/>
            <person name="Jenkins B.D."/>
            <person name="Jiroutova K."/>
            <person name="Jorgensen R.E."/>
            <person name="Joubert Y."/>
            <person name="Kaplan A."/>
            <person name="Kroger N."/>
            <person name="Kroth P.G."/>
            <person name="La Roche J."/>
            <person name="Lindquist E."/>
            <person name="Lommer M."/>
            <person name="Martin-Jezequel V."/>
            <person name="Lopez P.J."/>
            <person name="Lucas S."/>
            <person name="Mangogna M."/>
            <person name="McGinnis K."/>
            <person name="Medlin L.K."/>
            <person name="Montsant A."/>
            <person name="Oudot-Le Secq M.P."/>
            <person name="Napoli C."/>
            <person name="Obornik M."/>
            <person name="Parker M.S."/>
            <person name="Petit J.L."/>
            <person name="Porcel B.M."/>
            <person name="Poulsen N."/>
            <person name="Robison M."/>
            <person name="Rychlewski L."/>
            <person name="Rynearson T.A."/>
            <person name="Schmutz J."/>
            <person name="Shapiro H."/>
            <person name="Siaut M."/>
            <person name="Stanley M."/>
            <person name="Sussman M.R."/>
            <person name="Taylor A.R."/>
            <person name="Vardi A."/>
            <person name="von Dassow P."/>
            <person name="Vyverman W."/>
            <person name="Willis A."/>
            <person name="Wyrwicz L.S."/>
            <person name="Rokhsar D.S."/>
            <person name="Weissenbach J."/>
            <person name="Armbrust E.V."/>
            <person name="Green B.R."/>
            <person name="Van de Peer Y."/>
            <person name="Grigoriev I.V."/>
        </authorList>
    </citation>
    <scope>NUCLEOTIDE SEQUENCE [LARGE SCALE GENOMIC DNA]</scope>
    <source>
        <strain evidence="4 5">CCAP 1055/1</strain>
    </source>
</reference>
<dbReference type="Gene3D" id="3.40.50.80">
    <property type="entry name" value="Nucleotide-binding domain of ferredoxin-NADP reductase (FNR) module"/>
    <property type="match status" value="2"/>
</dbReference>
<reference evidence="5" key="2">
    <citation type="submission" date="2008-08" db="EMBL/GenBank/DDBJ databases">
        <authorList>
            <consortium name="Diatom Consortium"/>
            <person name="Grigoriev I."/>
            <person name="Grimwood J."/>
            <person name="Kuo A."/>
            <person name="Otillar R.P."/>
            <person name="Salamov A."/>
            <person name="Detter J.C."/>
            <person name="Lindquist E."/>
            <person name="Shapiro H."/>
            <person name="Lucas S."/>
            <person name="Glavina del Rio T."/>
            <person name="Pitluck S."/>
            <person name="Rokhsar D."/>
            <person name="Bowler C."/>
        </authorList>
    </citation>
    <scope>GENOME REANNOTATION</scope>
    <source>
        <strain evidence="5">CCAP 1055/1</strain>
    </source>
</reference>
<dbReference type="PROSITE" id="PS51384">
    <property type="entry name" value="FAD_FR"/>
    <property type="match status" value="1"/>
</dbReference>
<feature type="transmembrane region" description="Helical" evidence="2">
    <location>
        <begin position="571"/>
        <end position="590"/>
    </location>
</feature>
<dbReference type="Pfam" id="PF08030">
    <property type="entry name" value="NAD_binding_6"/>
    <property type="match status" value="1"/>
</dbReference>
<dbReference type="HOGENOM" id="CLU_372791_0_0_1"/>
<accession>B7G984</accession>
<dbReference type="PANTHER" id="PTHR11972">
    <property type="entry name" value="NADPH OXIDASE"/>
    <property type="match status" value="1"/>
</dbReference>
<dbReference type="KEGG" id="pti:PHATRDRAFT_54982"/>
<dbReference type="OrthoDB" id="43484at2759"/>
<evidence type="ECO:0000313" key="4">
    <source>
        <dbReference type="EMBL" id="EEC44774.1"/>
    </source>
</evidence>
<feature type="transmembrane region" description="Helical" evidence="2">
    <location>
        <begin position="508"/>
        <end position="530"/>
    </location>
</feature>
<dbReference type="Gene3D" id="2.40.30.10">
    <property type="entry name" value="Translation factors"/>
    <property type="match status" value="1"/>
</dbReference>
<dbReference type="InterPro" id="IPR050369">
    <property type="entry name" value="RBOH/FRE"/>
</dbReference>
<keyword evidence="2" id="KW-0472">Membrane</keyword>
<dbReference type="InterPro" id="IPR013112">
    <property type="entry name" value="FAD-bd_8"/>
</dbReference>
<organism evidence="4 5">
    <name type="scientific">Phaeodactylum tricornutum (strain CCAP 1055/1)</name>
    <dbReference type="NCBI Taxonomy" id="556484"/>
    <lineage>
        <taxon>Eukaryota</taxon>
        <taxon>Sar</taxon>
        <taxon>Stramenopiles</taxon>
        <taxon>Ochrophyta</taxon>
        <taxon>Bacillariophyta</taxon>
        <taxon>Bacillariophyceae</taxon>
        <taxon>Bacillariophycidae</taxon>
        <taxon>Naviculales</taxon>
        <taxon>Phaeodactylaceae</taxon>
        <taxon>Phaeodactylum</taxon>
    </lineage>
</organism>
<keyword evidence="1" id="KW-0560">Oxidoreductase</keyword>
<dbReference type="AlphaFoldDB" id="B7G984"/>
<sequence length="746" mass="83519">MEHICFARPVAEGPPAGRHHPVSRWAKSEAFFFNQGANIAFLSLMATLNILMMVWGAYDVTGSRLNTSSDLLRITLPIARAGGRVVTWNASLIFLSGSKYLWTILRQSPLNLGFPIDNIMPYYHKIFAWTMIFMGCVVHTIPQIINYATQELRIQGGPIWLGSDGLATKQLLATGTFLFLVFVSFFVSTLQRVRRTAWGFRLFWITHVACITCVLPLLIIHGTINGKPILFYMASLPMGIYIIDLFLRRFMIKTVKARVVTVEAFGGDKRGDAEKVVRLVLRSWNFKYRPGQYAEIQIPELSKHEWHPFSISSAPSNENTVSFYIKAMGRWTNGLYDLVQRYQSNDKEQKLPQHVTVKLRGPFGAPSQDYRKYRHLVVIGSGIGVTPLLSLWEYLVRANKGMENKSWPASITGYTIPSTSSESDKSELCFGEHAEEVMLQNLDVNAVDVVQFNRPLKTCRARMAYYASTLETLTVNICLFVFSLFTGLLLFSLWLFQFHTKLAVLQVAAPFVVMSVFGSKVLLSLAVYGVRYIRSFVFALEAGIVALDFSSFALSILSLISDANQDDDLHLVFFGLSLLLQFIRIFHTFYASARPPPIKELSQGTDEIQSVTGVWVAKRYGDMSFAVPSLLATLPELSNAFSLRLFVTREKEDEVAQNNPMVDHGPNHCLSAGRPVWETTLTEALDKAHASNPDGDAVGVFFCGSPAIARTLQRTAQAATAKHQDAVRRATGSPCNCRIAVHKENF</sequence>
<dbReference type="PANTHER" id="PTHR11972:SF153">
    <property type="entry name" value="SUPEROXIDE-GENERATING NADPH OXIDASE HEAVY CHAIN SUBUNIT A"/>
    <property type="match status" value="1"/>
</dbReference>
<dbReference type="EMBL" id="CM000622">
    <property type="protein sequence ID" value="EEC44774.1"/>
    <property type="molecule type" value="Genomic_DNA"/>
</dbReference>
<dbReference type="Pfam" id="PF08022">
    <property type="entry name" value="FAD_binding_8"/>
    <property type="match status" value="1"/>
</dbReference>
<name>B7G984_PHATC</name>
<dbReference type="InterPro" id="IPR039261">
    <property type="entry name" value="FNR_nucleotide-bd"/>
</dbReference>
<dbReference type="PaxDb" id="2850-Phatr54982"/>
<dbReference type="SFLD" id="SFLDG01169">
    <property type="entry name" value="NADPH_oxidase_subgroup_(NOX)"/>
    <property type="match status" value="1"/>
</dbReference>
<dbReference type="OMA" id="WITHVAC"/>
<dbReference type="eggNOG" id="KOG0039">
    <property type="taxonomic scope" value="Eukaryota"/>
</dbReference>
<keyword evidence="2" id="KW-0812">Transmembrane</keyword>
<feature type="transmembrane region" description="Helical" evidence="2">
    <location>
        <begin position="473"/>
        <end position="496"/>
    </location>
</feature>
<dbReference type="GeneID" id="7195281"/>
<evidence type="ECO:0000256" key="2">
    <source>
        <dbReference type="SAM" id="Phobius"/>
    </source>
</evidence>
<dbReference type="InParanoid" id="B7G984"/>
<dbReference type="GO" id="GO:0016491">
    <property type="term" value="F:oxidoreductase activity"/>
    <property type="evidence" value="ECO:0007669"/>
    <property type="project" value="UniProtKB-KW"/>
</dbReference>
<dbReference type="SUPFAM" id="SSF63380">
    <property type="entry name" value="Riboflavin synthase domain-like"/>
    <property type="match status" value="1"/>
</dbReference>
<dbReference type="InterPro" id="IPR017938">
    <property type="entry name" value="Riboflavin_synthase-like_b-brl"/>
</dbReference>
<dbReference type="RefSeq" id="XP_002183592.1">
    <property type="nucleotide sequence ID" value="XM_002183556.1"/>
</dbReference>
<feature type="transmembrane region" description="Helical" evidence="2">
    <location>
        <begin position="37"/>
        <end position="58"/>
    </location>
</feature>
<feature type="transmembrane region" description="Helical" evidence="2">
    <location>
        <begin position="126"/>
        <end position="145"/>
    </location>
</feature>
<dbReference type="Proteomes" id="UP000000759">
    <property type="component" value="Chromosome 20"/>
</dbReference>
<feature type="transmembrane region" description="Helical" evidence="2">
    <location>
        <begin position="202"/>
        <end position="223"/>
    </location>
</feature>
<evidence type="ECO:0000256" key="1">
    <source>
        <dbReference type="ARBA" id="ARBA00023002"/>
    </source>
</evidence>